<keyword evidence="2" id="KW-1185">Reference proteome</keyword>
<dbReference type="EMBL" id="CM042882">
    <property type="protein sequence ID" value="KAI4379912.1"/>
    <property type="molecule type" value="Genomic_DNA"/>
</dbReference>
<evidence type="ECO:0000313" key="1">
    <source>
        <dbReference type="EMBL" id="KAI4379912.1"/>
    </source>
</evidence>
<sequence>MGKPGSNSDSTSKADMKFAKKLQFYAKVRDSVATLSSKKSNRKSRQKKSKAYDLSALSEFLPDIGPLHSQERPATGKDFKLNSKSRGKLILKEADHLKAVLGHPAFQADPFGALHQHLESTQPILKDKGKVRKDDKEGKKKKASKSSKPSSTTTAMED</sequence>
<protein>
    <submittedName>
        <fullName evidence="1">Uncharacterized protein</fullName>
    </submittedName>
</protein>
<comment type="caution">
    <text evidence="1">The sequence shown here is derived from an EMBL/GenBank/DDBJ whole genome shotgun (WGS) entry which is preliminary data.</text>
</comment>
<organism evidence="1 2">
    <name type="scientific">Melastoma candidum</name>
    <dbReference type="NCBI Taxonomy" id="119954"/>
    <lineage>
        <taxon>Eukaryota</taxon>
        <taxon>Viridiplantae</taxon>
        <taxon>Streptophyta</taxon>
        <taxon>Embryophyta</taxon>
        <taxon>Tracheophyta</taxon>
        <taxon>Spermatophyta</taxon>
        <taxon>Magnoliopsida</taxon>
        <taxon>eudicotyledons</taxon>
        <taxon>Gunneridae</taxon>
        <taxon>Pentapetalae</taxon>
        <taxon>rosids</taxon>
        <taxon>malvids</taxon>
        <taxon>Myrtales</taxon>
        <taxon>Melastomataceae</taxon>
        <taxon>Melastomatoideae</taxon>
        <taxon>Melastomateae</taxon>
        <taxon>Melastoma</taxon>
    </lineage>
</organism>
<dbReference type="Proteomes" id="UP001057402">
    <property type="component" value="Chromosome 3"/>
</dbReference>
<evidence type="ECO:0000313" key="2">
    <source>
        <dbReference type="Proteomes" id="UP001057402"/>
    </source>
</evidence>
<gene>
    <name evidence="1" type="ORF">MLD38_006150</name>
</gene>
<name>A0ACB9RVF1_9MYRT</name>
<accession>A0ACB9RVF1</accession>
<reference evidence="2" key="1">
    <citation type="journal article" date="2023" name="Front. Plant Sci.">
        <title>Chromosomal-level genome assembly of Melastoma candidum provides insights into trichome evolution.</title>
        <authorList>
            <person name="Zhong Y."/>
            <person name="Wu W."/>
            <person name="Sun C."/>
            <person name="Zou P."/>
            <person name="Liu Y."/>
            <person name="Dai S."/>
            <person name="Zhou R."/>
        </authorList>
    </citation>
    <scope>NUCLEOTIDE SEQUENCE [LARGE SCALE GENOMIC DNA]</scope>
</reference>
<proteinExistence type="predicted"/>